<dbReference type="SUPFAM" id="SSF47473">
    <property type="entry name" value="EF-hand"/>
    <property type="match status" value="1"/>
</dbReference>
<accession>A0A7S2YNT6</accession>
<dbReference type="AlphaFoldDB" id="A0A7S2YNT6"/>
<dbReference type="InterPro" id="IPR011992">
    <property type="entry name" value="EF-hand-dom_pair"/>
</dbReference>
<evidence type="ECO:0000313" key="2">
    <source>
        <dbReference type="EMBL" id="CAD9986510.1"/>
    </source>
</evidence>
<gene>
    <name evidence="2" type="ORF">APAL1065_LOCUS22762</name>
</gene>
<dbReference type="EMBL" id="HBHT01033855">
    <property type="protein sequence ID" value="CAD9986510.1"/>
    <property type="molecule type" value="Transcribed_RNA"/>
</dbReference>
<sequence>MGNTVGKSEMKTWAVSQRVHMDHDRMVELRDACLLVTKSPSVPLTRLQLRQCLEKTGVSFAPDGEIILDLFTMWDVNHLDQVPQVPFLLSLCPLACQPEETLRSFLRFVLEFQDVEKTGFIVEKDLIQVLESKCKSLVMITTYHFFILTRLLHLVPAVNTTVSLLGDSPLSKKRIYNVTYEVVGSTALIGKESAGEKMSLNDVVNVLAFDPSIRKCLSQDRTKRRVTFCPELQDETEDRDASTSSLRLDSSSTEEEMTPREMIAHEPPSDSLRERANSDETWEAEHPGYPRFTETDETVSSDTPKPNLLDIEAQCILGMGVVCLPMLLVL</sequence>
<evidence type="ECO:0008006" key="3">
    <source>
        <dbReference type="Google" id="ProtNLM"/>
    </source>
</evidence>
<protein>
    <recommendedName>
        <fullName evidence="3">EF-hand domain-containing protein</fullName>
    </recommendedName>
</protein>
<reference evidence="2" key="1">
    <citation type="submission" date="2021-01" db="EMBL/GenBank/DDBJ databases">
        <authorList>
            <person name="Corre E."/>
            <person name="Pelletier E."/>
            <person name="Niang G."/>
            <person name="Scheremetjew M."/>
            <person name="Finn R."/>
            <person name="Kale V."/>
            <person name="Holt S."/>
            <person name="Cochrane G."/>
            <person name="Meng A."/>
            <person name="Brown T."/>
            <person name="Cohen L."/>
        </authorList>
    </citation>
    <scope>NUCLEOTIDE SEQUENCE</scope>
    <source>
        <strain evidence="2">CCMP125</strain>
    </source>
</reference>
<feature type="region of interest" description="Disordered" evidence="1">
    <location>
        <begin position="233"/>
        <end position="303"/>
    </location>
</feature>
<name>A0A7S2YNT6_9STRA</name>
<feature type="compositionally biased region" description="Basic and acidic residues" evidence="1">
    <location>
        <begin position="257"/>
        <end position="288"/>
    </location>
</feature>
<feature type="compositionally biased region" description="Low complexity" evidence="1">
    <location>
        <begin position="242"/>
        <end position="251"/>
    </location>
</feature>
<evidence type="ECO:0000256" key="1">
    <source>
        <dbReference type="SAM" id="MobiDB-lite"/>
    </source>
</evidence>
<proteinExistence type="predicted"/>
<organism evidence="2">
    <name type="scientific">Entomoneis paludosa</name>
    <dbReference type="NCBI Taxonomy" id="265537"/>
    <lineage>
        <taxon>Eukaryota</taxon>
        <taxon>Sar</taxon>
        <taxon>Stramenopiles</taxon>
        <taxon>Ochrophyta</taxon>
        <taxon>Bacillariophyta</taxon>
        <taxon>Bacillariophyceae</taxon>
        <taxon>Bacillariophycidae</taxon>
        <taxon>Entomoneidaceae</taxon>
        <taxon>Entomoneis</taxon>
    </lineage>
</organism>